<organism evidence="2 3">
    <name type="scientific">Trametes cubensis</name>
    <dbReference type="NCBI Taxonomy" id="1111947"/>
    <lineage>
        <taxon>Eukaryota</taxon>
        <taxon>Fungi</taxon>
        <taxon>Dikarya</taxon>
        <taxon>Basidiomycota</taxon>
        <taxon>Agaricomycotina</taxon>
        <taxon>Agaricomycetes</taxon>
        <taxon>Polyporales</taxon>
        <taxon>Polyporaceae</taxon>
        <taxon>Trametes</taxon>
    </lineage>
</organism>
<evidence type="ECO:0000256" key="1">
    <source>
        <dbReference type="SAM" id="MobiDB-lite"/>
    </source>
</evidence>
<name>A0AAD7TIR1_9APHY</name>
<comment type="caution">
    <text evidence="2">The sequence shown here is derived from an EMBL/GenBank/DDBJ whole genome shotgun (WGS) entry which is preliminary data.</text>
</comment>
<evidence type="ECO:0000313" key="3">
    <source>
        <dbReference type="Proteomes" id="UP001215151"/>
    </source>
</evidence>
<protein>
    <submittedName>
        <fullName evidence="2">Uncharacterized protein</fullName>
    </submittedName>
</protein>
<evidence type="ECO:0000313" key="2">
    <source>
        <dbReference type="EMBL" id="KAJ8462593.1"/>
    </source>
</evidence>
<gene>
    <name evidence="2" type="ORF">ONZ51_g10806</name>
</gene>
<dbReference type="AlphaFoldDB" id="A0AAD7TIR1"/>
<feature type="compositionally biased region" description="Polar residues" evidence="1">
    <location>
        <begin position="1"/>
        <end position="24"/>
    </location>
</feature>
<dbReference type="Proteomes" id="UP001215151">
    <property type="component" value="Unassembled WGS sequence"/>
</dbReference>
<keyword evidence="3" id="KW-1185">Reference proteome</keyword>
<accession>A0AAD7TIR1</accession>
<feature type="region of interest" description="Disordered" evidence="1">
    <location>
        <begin position="1"/>
        <end position="31"/>
    </location>
</feature>
<reference evidence="2" key="1">
    <citation type="submission" date="2022-11" db="EMBL/GenBank/DDBJ databases">
        <title>Genome Sequence of Cubamyces cubensis.</title>
        <authorList>
            <person name="Buettner E."/>
        </authorList>
    </citation>
    <scope>NUCLEOTIDE SEQUENCE</scope>
    <source>
        <strain evidence="2">MPL-01</strain>
    </source>
</reference>
<sequence length="424" mass="47925">MSRTRSSTLVESPLSTPTRLSGESSESDDTIAVEEQTRPKRVRPFRAASIALDLAAASIFKEDHVLALNAQISSVADLVSPLSYGTEASAKQIAQYSTNLLMEGLPELLKVLQDVASAYPFIALAVGAFRVAIELDMKRRENDKRINLLFLEMRDMMTALTELQDIEESKRISKDGKTIQERLQIHVDRVESDILDCANACDTYAKQSLLAKVFSGPRWDEKLQQYIKRFTKRRADIQFAVALHLGMNVDVIHEQLTVLDSKMDSVLEYLHCCTPPEERELAALIQARGGREVVLRSERLLLELVRKRQPSIGQAADPKWESRQNTIDIQEIRVALSEDPEVSISRNSDAFERKFEMQERELVRIQEIVHEENKLVIQSMSSGPHDKIRDNDLHNIWKEMVSPECRSGSLSLYLDGPHSDGVVT</sequence>
<dbReference type="EMBL" id="JAPEVG010000454">
    <property type="protein sequence ID" value="KAJ8462593.1"/>
    <property type="molecule type" value="Genomic_DNA"/>
</dbReference>
<proteinExistence type="predicted"/>